<dbReference type="Proteomes" id="UP001066276">
    <property type="component" value="Chromosome 9"/>
</dbReference>
<dbReference type="AlphaFoldDB" id="A0AAV7MXB7"/>
<name>A0AAV7MXB7_PLEWA</name>
<sequence length="149" mass="16176">MELNKVVQALKVLQDEGREDLIREGVLEQAWVGLRRPKRLLAEGVTAAITACTSPERAPKKFKTKSIMGRKVARLLEQLSEILGAEAVNLPAARLHRRGGGRFRGIPAPHFISAWPWEGGGRLLGCGECGQPHGGAGRWSARTAKSAHV</sequence>
<reference evidence="1" key="1">
    <citation type="journal article" date="2022" name="bioRxiv">
        <title>Sequencing and chromosome-scale assembly of the giantPleurodeles waltlgenome.</title>
        <authorList>
            <person name="Brown T."/>
            <person name="Elewa A."/>
            <person name="Iarovenko S."/>
            <person name="Subramanian E."/>
            <person name="Araus A.J."/>
            <person name="Petzold A."/>
            <person name="Susuki M."/>
            <person name="Suzuki K.-i.T."/>
            <person name="Hayashi T."/>
            <person name="Toyoda A."/>
            <person name="Oliveira C."/>
            <person name="Osipova E."/>
            <person name="Leigh N.D."/>
            <person name="Simon A."/>
            <person name="Yun M.H."/>
        </authorList>
    </citation>
    <scope>NUCLEOTIDE SEQUENCE</scope>
    <source>
        <strain evidence="1">20211129_DDA</strain>
        <tissue evidence="1">Liver</tissue>
    </source>
</reference>
<organism evidence="1 2">
    <name type="scientific">Pleurodeles waltl</name>
    <name type="common">Iberian ribbed newt</name>
    <dbReference type="NCBI Taxonomy" id="8319"/>
    <lineage>
        <taxon>Eukaryota</taxon>
        <taxon>Metazoa</taxon>
        <taxon>Chordata</taxon>
        <taxon>Craniata</taxon>
        <taxon>Vertebrata</taxon>
        <taxon>Euteleostomi</taxon>
        <taxon>Amphibia</taxon>
        <taxon>Batrachia</taxon>
        <taxon>Caudata</taxon>
        <taxon>Salamandroidea</taxon>
        <taxon>Salamandridae</taxon>
        <taxon>Pleurodelinae</taxon>
        <taxon>Pleurodeles</taxon>
    </lineage>
</organism>
<protein>
    <submittedName>
        <fullName evidence="1">Uncharacterized protein</fullName>
    </submittedName>
</protein>
<evidence type="ECO:0000313" key="2">
    <source>
        <dbReference type="Proteomes" id="UP001066276"/>
    </source>
</evidence>
<evidence type="ECO:0000313" key="1">
    <source>
        <dbReference type="EMBL" id="KAJ1107996.1"/>
    </source>
</evidence>
<accession>A0AAV7MXB7</accession>
<comment type="caution">
    <text evidence="1">The sequence shown here is derived from an EMBL/GenBank/DDBJ whole genome shotgun (WGS) entry which is preliminary data.</text>
</comment>
<proteinExistence type="predicted"/>
<keyword evidence="2" id="KW-1185">Reference proteome</keyword>
<dbReference type="EMBL" id="JANPWB010000013">
    <property type="protein sequence ID" value="KAJ1107996.1"/>
    <property type="molecule type" value="Genomic_DNA"/>
</dbReference>
<gene>
    <name evidence="1" type="ORF">NDU88_005381</name>
</gene>